<gene>
    <name evidence="2" type="ORF">SCHCODRAFT_70627</name>
</gene>
<evidence type="ECO:0000313" key="2">
    <source>
        <dbReference type="EMBL" id="EFI92917.1"/>
    </source>
</evidence>
<dbReference type="PANTHER" id="PTHR35870:SF1">
    <property type="entry name" value="PROTEIN, PUTATIVE (AFU_ORTHOLOGUE AFUA_5G03330)-RELATED"/>
    <property type="match status" value="1"/>
</dbReference>
<dbReference type="EMBL" id="GL377312">
    <property type="protein sequence ID" value="EFI92917.1"/>
    <property type="molecule type" value="Genomic_DNA"/>
</dbReference>
<protein>
    <recommendedName>
        <fullName evidence="4">Oxidoreductase AflY</fullName>
    </recommendedName>
</protein>
<keyword evidence="1" id="KW-0560">Oxidoreductase</keyword>
<accession>D8QHC7</accession>
<evidence type="ECO:0008006" key="4">
    <source>
        <dbReference type="Google" id="ProtNLM"/>
    </source>
</evidence>
<proteinExistence type="predicted"/>
<dbReference type="OrthoDB" id="10004862at2759"/>
<dbReference type="eggNOG" id="ENOG502S69W">
    <property type="taxonomic scope" value="Eukaryota"/>
</dbReference>
<keyword evidence="3" id="KW-1185">Reference proteome</keyword>
<dbReference type="PANTHER" id="PTHR35870">
    <property type="entry name" value="PROTEIN, PUTATIVE (AFU_ORTHOLOGUE AFUA_5G03330)-RELATED"/>
    <property type="match status" value="1"/>
</dbReference>
<dbReference type="InParanoid" id="D8QHC7"/>
<name>D8QHC7_SCHCM</name>
<dbReference type="GeneID" id="9596761"/>
<evidence type="ECO:0000313" key="3">
    <source>
        <dbReference type="Proteomes" id="UP000007431"/>
    </source>
</evidence>
<dbReference type="GO" id="GO:0016491">
    <property type="term" value="F:oxidoreductase activity"/>
    <property type="evidence" value="ECO:0007669"/>
    <property type="project" value="UniProtKB-KW"/>
</dbReference>
<dbReference type="Pfam" id="PF14027">
    <property type="entry name" value="Questin_oxidase"/>
    <property type="match status" value="1"/>
</dbReference>
<dbReference type="RefSeq" id="XP_003027820.1">
    <property type="nucleotide sequence ID" value="XM_003027774.1"/>
</dbReference>
<evidence type="ECO:0000256" key="1">
    <source>
        <dbReference type="ARBA" id="ARBA00023002"/>
    </source>
</evidence>
<dbReference type="KEGG" id="scm:SCHCO_02517210"/>
<dbReference type="HOGENOM" id="CLU_019145_1_0_1"/>
<dbReference type="VEuPathDB" id="FungiDB:SCHCODRAFT_02517210"/>
<organism evidence="3">
    <name type="scientific">Schizophyllum commune (strain H4-8 / FGSC 9210)</name>
    <name type="common">Split gill fungus</name>
    <dbReference type="NCBI Taxonomy" id="578458"/>
    <lineage>
        <taxon>Eukaryota</taxon>
        <taxon>Fungi</taxon>
        <taxon>Dikarya</taxon>
        <taxon>Basidiomycota</taxon>
        <taxon>Agaricomycotina</taxon>
        <taxon>Agaricomycetes</taxon>
        <taxon>Agaricomycetidae</taxon>
        <taxon>Agaricales</taxon>
        <taxon>Schizophyllaceae</taxon>
        <taxon>Schizophyllum</taxon>
    </lineage>
</organism>
<dbReference type="OMA" id="DDGHTIK"/>
<reference evidence="2 3" key="1">
    <citation type="journal article" date="2010" name="Nat. Biotechnol.">
        <title>Genome sequence of the model mushroom Schizophyllum commune.</title>
        <authorList>
            <person name="Ohm R.A."/>
            <person name="de Jong J.F."/>
            <person name="Lugones L.G."/>
            <person name="Aerts A."/>
            <person name="Kothe E."/>
            <person name="Stajich J.E."/>
            <person name="de Vries R.P."/>
            <person name="Record E."/>
            <person name="Levasseur A."/>
            <person name="Baker S.E."/>
            <person name="Bartholomew K.A."/>
            <person name="Coutinho P.M."/>
            <person name="Erdmann S."/>
            <person name="Fowler T.J."/>
            <person name="Gathman A.C."/>
            <person name="Lombard V."/>
            <person name="Henrissat B."/>
            <person name="Knabe N."/>
            <person name="Kuees U."/>
            <person name="Lilly W.W."/>
            <person name="Lindquist E."/>
            <person name="Lucas S."/>
            <person name="Magnuson J.K."/>
            <person name="Piumi F."/>
            <person name="Raudaskoski M."/>
            <person name="Salamov A."/>
            <person name="Schmutz J."/>
            <person name="Schwarze F.W.M.R."/>
            <person name="vanKuyk P.A."/>
            <person name="Horton J.S."/>
            <person name="Grigoriev I.V."/>
            <person name="Woesten H.A.B."/>
        </authorList>
    </citation>
    <scope>NUCLEOTIDE SEQUENCE [LARGE SCALE GENOMIC DNA]</scope>
    <source>
        <strain evidence="3">H4-8 / FGSC 9210</strain>
    </source>
</reference>
<dbReference type="InterPro" id="IPR025337">
    <property type="entry name" value="Questin_oxidase-like"/>
</dbReference>
<sequence>MSSLNIQARTTSPLRKGLVNLPGATPHAAALTQKLLQQDFVKHHCFFNEQGFHNHLPHHLLSVLDLGGSAHLLQSIYDAEAAAQRPATLGKPGDEVPHITNENWTAYLGKEIAYAGYLRFFSDQIAEHGAEATVGRFVFSPEANGNGSIMLARLGSAVFHPWIQFALGLEFKQDFLVAAGLSLTVMTDPVFPNLLADTSSGLPSVTYTTNKSPTLHELFDEVYASDALEPGPYDPEVIFGNHAQKFRSHSEALSTVLNIAKHWTFPPADDAAAFAAALEQKRKEAIVEATLFLSATGLRHDSRGAPPRVDFFLMHLLTSSMFMQTLFDVARKPEDQARLLQVYIRSTIMTVLARGRPKPDVDALYKHPEALGDEARDAIGTPATGEAQEIQGYPARPLNAWSSIIDSACHHSESHVAKAVRALIYAAKLYETEDDLGVVPGLDGTVFFRAATVLIDGLGWVSKGEKELWWDLSAVGWDEAWAPRE</sequence>
<dbReference type="AlphaFoldDB" id="D8QHC7"/>
<dbReference type="Proteomes" id="UP000007431">
    <property type="component" value="Unassembled WGS sequence"/>
</dbReference>